<sequence length="525" mass="55708">MDGPTPWSTSGSYEVAFVATNVFLYGILPATRSRVDKSCSFRSRDLVKTAGWQRCVIPVLPSFVLSIIRDTSSWNEYERIRVRVITNLGRMPAGSLQLEPSTSRLSPPSRPVLRFSFPAATSDSQPDSQPEYDSQQTQPRESDPDDANGQPSVAALAALGIKARDFHYESTLPPIPPFRLRVPQQVQPSSLPHNTGVGNGNGIATSRVRPLKRTRRDGTEEEDLGYGFVMGVARARPEKLRRTGTDQILGDASSSVVGAGGSKIGFATGPGVRRREREGALLSLDPDEETALRAAAWDVFGGDSQGTSQQSQGYSQQSQSQSQGYSQGYYSQSQSQQNSQDTDTDGEPERLIATPLVTPNGSLQWIDGGPPTEPASLKTSSSRVQSRSPPPPQPGSGPAGGAEEGGRDSELLRLDADTAALPASPTPPPARPLSSFPSFATSSPLSSVPPSRTGSMFLPPTPPSAAPAPASAPAPAPAPAPISPSTAPRYQLRKRTAPASPGRAPKRRAGGQPRREDSLTIVITS</sequence>
<dbReference type="EMBL" id="JARJLG010000271">
    <property type="protein sequence ID" value="KAJ7721184.1"/>
    <property type="molecule type" value="Genomic_DNA"/>
</dbReference>
<gene>
    <name evidence="2" type="ORF">DFH07DRAFT_784201</name>
</gene>
<feature type="compositionally biased region" description="Pro residues" evidence="1">
    <location>
        <begin position="459"/>
        <end position="482"/>
    </location>
</feature>
<feature type="region of interest" description="Disordered" evidence="1">
    <location>
        <begin position="294"/>
        <end position="525"/>
    </location>
</feature>
<evidence type="ECO:0000256" key="1">
    <source>
        <dbReference type="SAM" id="MobiDB-lite"/>
    </source>
</evidence>
<reference evidence="2" key="1">
    <citation type="submission" date="2023-03" db="EMBL/GenBank/DDBJ databases">
        <title>Massive genome expansion in bonnet fungi (Mycena s.s.) driven by repeated elements and novel gene families across ecological guilds.</title>
        <authorList>
            <consortium name="Lawrence Berkeley National Laboratory"/>
            <person name="Harder C.B."/>
            <person name="Miyauchi S."/>
            <person name="Viragh M."/>
            <person name="Kuo A."/>
            <person name="Thoen E."/>
            <person name="Andreopoulos B."/>
            <person name="Lu D."/>
            <person name="Skrede I."/>
            <person name="Drula E."/>
            <person name="Henrissat B."/>
            <person name="Morin E."/>
            <person name="Kohler A."/>
            <person name="Barry K."/>
            <person name="LaButti K."/>
            <person name="Morin E."/>
            <person name="Salamov A."/>
            <person name="Lipzen A."/>
            <person name="Mereny Z."/>
            <person name="Hegedus B."/>
            <person name="Baldrian P."/>
            <person name="Stursova M."/>
            <person name="Weitz H."/>
            <person name="Taylor A."/>
            <person name="Grigoriev I.V."/>
            <person name="Nagy L.G."/>
            <person name="Martin F."/>
            <person name="Kauserud H."/>
        </authorList>
    </citation>
    <scope>NUCLEOTIDE SEQUENCE</scope>
    <source>
        <strain evidence="2">CBHHK188m</strain>
    </source>
</reference>
<feature type="compositionally biased region" description="Polar residues" evidence="1">
    <location>
        <begin position="119"/>
        <end position="139"/>
    </location>
</feature>
<accession>A0AAD7MK27</accession>
<organism evidence="2 3">
    <name type="scientific">Mycena maculata</name>
    <dbReference type="NCBI Taxonomy" id="230809"/>
    <lineage>
        <taxon>Eukaryota</taxon>
        <taxon>Fungi</taxon>
        <taxon>Dikarya</taxon>
        <taxon>Basidiomycota</taxon>
        <taxon>Agaricomycotina</taxon>
        <taxon>Agaricomycetes</taxon>
        <taxon>Agaricomycetidae</taxon>
        <taxon>Agaricales</taxon>
        <taxon>Marasmiineae</taxon>
        <taxon>Mycenaceae</taxon>
        <taxon>Mycena</taxon>
    </lineage>
</organism>
<feature type="compositionally biased region" description="Polar residues" evidence="1">
    <location>
        <begin position="441"/>
        <end position="454"/>
    </location>
</feature>
<evidence type="ECO:0000313" key="2">
    <source>
        <dbReference type="EMBL" id="KAJ7721184.1"/>
    </source>
</evidence>
<comment type="caution">
    <text evidence="2">The sequence shown here is derived from an EMBL/GenBank/DDBJ whole genome shotgun (WGS) entry which is preliminary data.</text>
</comment>
<proteinExistence type="predicted"/>
<keyword evidence="3" id="KW-1185">Reference proteome</keyword>
<name>A0AAD7MK27_9AGAR</name>
<protein>
    <submittedName>
        <fullName evidence="2">Uncharacterized protein</fullName>
    </submittedName>
</protein>
<dbReference type="AlphaFoldDB" id="A0AAD7MK27"/>
<feature type="region of interest" description="Disordered" evidence="1">
    <location>
        <begin position="93"/>
        <end position="151"/>
    </location>
</feature>
<feature type="compositionally biased region" description="Low complexity" evidence="1">
    <location>
        <begin position="301"/>
        <end position="341"/>
    </location>
</feature>
<feature type="compositionally biased region" description="Basic and acidic residues" evidence="1">
    <location>
        <begin position="404"/>
        <end position="416"/>
    </location>
</feature>
<feature type="compositionally biased region" description="Low complexity" evidence="1">
    <location>
        <begin position="100"/>
        <end position="118"/>
    </location>
</feature>
<dbReference type="Proteomes" id="UP001215280">
    <property type="component" value="Unassembled WGS sequence"/>
</dbReference>
<evidence type="ECO:0000313" key="3">
    <source>
        <dbReference type="Proteomes" id="UP001215280"/>
    </source>
</evidence>